<dbReference type="OrthoDB" id="5724550at2"/>
<comment type="caution">
    <text evidence="2">The sequence shown here is derived from an EMBL/GenBank/DDBJ whole genome shotgun (WGS) entry which is preliminary data.</text>
</comment>
<dbReference type="PATRIC" id="fig|1513271.3.peg.167"/>
<name>A0A0J8H107_9ALTE</name>
<feature type="chain" id="PRO_5005298739" description="Polysaccharide lyase family 7 protein" evidence="1">
    <location>
        <begin position="20"/>
        <end position="283"/>
    </location>
</feature>
<keyword evidence="1" id="KW-0732">Signal</keyword>
<sequence>MQKIFSLLAFTLFSVHSLADDQVSPWLLLDNFEHNQLTQWQKADTQNQTKPKIENPQITEIRQEAQQNQINHYLIKKPAQDGVVGNRKALTFSPLPKAIEVGETYTFYLRINVESFPNNHAFGISNLAAEEIKKQAYNAFEPTLRVTDKAESNGYKNDGALMVKIDSEDKYRQYANVQNYQAKRSAKPLQIGSWYQVWFVVNNALVSEGGQTYDVYMQGGEFTNQTLVYKGAKFRMKREQALIYFFATCNTGPHKQAYGNGGLKYDDIYMSKGLNLSLPALKF</sequence>
<protein>
    <recommendedName>
        <fullName evidence="4">Polysaccharide lyase family 7 protein</fullName>
    </recommendedName>
</protein>
<proteinExistence type="predicted"/>
<evidence type="ECO:0000313" key="2">
    <source>
        <dbReference type="EMBL" id="KMT66703.1"/>
    </source>
</evidence>
<dbReference type="AlphaFoldDB" id="A0A0J8H107"/>
<evidence type="ECO:0000256" key="1">
    <source>
        <dbReference type="SAM" id="SignalP"/>
    </source>
</evidence>
<organism evidence="2 3">
    <name type="scientific">Catenovulum maritimum</name>
    <dbReference type="NCBI Taxonomy" id="1513271"/>
    <lineage>
        <taxon>Bacteria</taxon>
        <taxon>Pseudomonadati</taxon>
        <taxon>Pseudomonadota</taxon>
        <taxon>Gammaproteobacteria</taxon>
        <taxon>Alteromonadales</taxon>
        <taxon>Alteromonadaceae</taxon>
        <taxon>Catenovulum</taxon>
    </lineage>
</organism>
<feature type="signal peptide" evidence="1">
    <location>
        <begin position="1"/>
        <end position="19"/>
    </location>
</feature>
<evidence type="ECO:0000313" key="3">
    <source>
        <dbReference type="Proteomes" id="UP000037600"/>
    </source>
</evidence>
<evidence type="ECO:0008006" key="4">
    <source>
        <dbReference type="Google" id="ProtNLM"/>
    </source>
</evidence>
<dbReference type="EMBL" id="LAZL01000002">
    <property type="protein sequence ID" value="KMT66703.1"/>
    <property type="molecule type" value="Genomic_DNA"/>
</dbReference>
<reference evidence="2 3" key="1">
    <citation type="submission" date="2015-04" db="EMBL/GenBank/DDBJ databases">
        <title>Draft Genome Sequence of the Novel Agar-Digesting Marine Bacterium Q1.</title>
        <authorList>
            <person name="Li Y."/>
            <person name="Li D."/>
            <person name="Chen G."/>
            <person name="Du Z."/>
        </authorList>
    </citation>
    <scope>NUCLEOTIDE SEQUENCE [LARGE SCALE GENOMIC DNA]</scope>
    <source>
        <strain evidence="2 3">Q1</strain>
    </source>
</reference>
<gene>
    <name evidence="2" type="ORF">XM47_00800</name>
</gene>
<dbReference type="Proteomes" id="UP000037600">
    <property type="component" value="Unassembled WGS sequence"/>
</dbReference>
<dbReference type="RefSeq" id="WP_048688270.1">
    <property type="nucleotide sequence ID" value="NZ_KQ130482.1"/>
</dbReference>
<accession>A0A0J8H107</accession>
<keyword evidence="3" id="KW-1185">Reference proteome</keyword>